<dbReference type="EMBL" id="JAUHPW010000002">
    <property type="protein sequence ID" value="MDN4474805.1"/>
    <property type="molecule type" value="Genomic_DNA"/>
</dbReference>
<dbReference type="GO" id="GO:0004725">
    <property type="term" value="F:protein tyrosine phosphatase activity"/>
    <property type="evidence" value="ECO:0007669"/>
    <property type="project" value="UniProtKB-EC"/>
</dbReference>
<dbReference type="InterPro" id="IPR029021">
    <property type="entry name" value="Prot-tyrosine_phosphatase-like"/>
</dbReference>
<dbReference type="InterPro" id="IPR026893">
    <property type="entry name" value="Tyr/Ser_Pase_IphP-type"/>
</dbReference>
<dbReference type="RefSeq" id="WP_301131214.1">
    <property type="nucleotide sequence ID" value="NZ_JAUHPW010000002.1"/>
</dbReference>
<keyword evidence="3" id="KW-1185">Reference proteome</keyword>
<dbReference type="Pfam" id="PF13350">
    <property type="entry name" value="Y_phosphatase3"/>
    <property type="match status" value="1"/>
</dbReference>
<evidence type="ECO:0000313" key="3">
    <source>
        <dbReference type="Proteomes" id="UP001172728"/>
    </source>
</evidence>
<dbReference type="EC" id="3.1.3.48" evidence="2"/>
<dbReference type="PROSITE" id="PS50056">
    <property type="entry name" value="TYR_PHOSPHATASE_2"/>
    <property type="match status" value="1"/>
</dbReference>
<evidence type="ECO:0000259" key="1">
    <source>
        <dbReference type="PROSITE" id="PS50056"/>
    </source>
</evidence>
<sequence length="236" mass="23616">MTAETLSALANARDVAAAAPGLRFGVAFRSDAPFAGDDAPVGLAPWPPATVVDLRDADEAHARHPLADAAAIRSIPLLTEAGLGAAHPGSTLLGLYRAMISGGAARAVVGVATAVATAPGPVLVHCSAGKDRTGVSVALVLSLVGVERERIVEDYVATAGNMRGVVARIAAGWSGGGGEPHGVDLSRIPAEMLTAPAAAIEGVLDAWAAAGGAEEWFLAQGGLASDVDALRQRLLA</sequence>
<reference evidence="2" key="1">
    <citation type="submission" date="2023-06" db="EMBL/GenBank/DDBJ databases">
        <title>Sysu t00192.</title>
        <authorList>
            <person name="Gao L."/>
            <person name="Fang B.-Z."/>
            <person name="Li W.-J."/>
        </authorList>
    </citation>
    <scope>NUCLEOTIDE SEQUENCE</scope>
    <source>
        <strain evidence="2">SYSU T00192</strain>
    </source>
</reference>
<dbReference type="InterPro" id="IPR016130">
    <property type="entry name" value="Tyr_Pase_AS"/>
</dbReference>
<organism evidence="2 3">
    <name type="scientific">Demequina litoralis</name>
    <dbReference type="NCBI Taxonomy" id="3051660"/>
    <lineage>
        <taxon>Bacteria</taxon>
        <taxon>Bacillati</taxon>
        <taxon>Actinomycetota</taxon>
        <taxon>Actinomycetes</taxon>
        <taxon>Micrococcales</taxon>
        <taxon>Demequinaceae</taxon>
        <taxon>Demequina</taxon>
    </lineage>
</organism>
<name>A0ABT8G6P2_9MICO</name>
<feature type="domain" description="Tyrosine specific protein phosphatases" evidence="1">
    <location>
        <begin position="106"/>
        <end position="163"/>
    </location>
</feature>
<accession>A0ABT8G6P2</accession>
<dbReference type="Gene3D" id="3.90.190.10">
    <property type="entry name" value="Protein tyrosine phosphatase superfamily"/>
    <property type="match status" value="1"/>
</dbReference>
<dbReference type="SUPFAM" id="SSF52799">
    <property type="entry name" value="(Phosphotyrosine protein) phosphatases II"/>
    <property type="match status" value="1"/>
</dbReference>
<keyword evidence="2" id="KW-0378">Hydrolase</keyword>
<evidence type="ECO:0000313" key="2">
    <source>
        <dbReference type="EMBL" id="MDN4474805.1"/>
    </source>
</evidence>
<dbReference type="Proteomes" id="UP001172728">
    <property type="component" value="Unassembled WGS sequence"/>
</dbReference>
<dbReference type="InterPro" id="IPR000387">
    <property type="entry name" value="Tyr_Pase_dom"/>
</dbReference>
<dbReference type="PROSITE" id="PS00383">
    <property type="entry name" value="TYR_PHOSPHATASE_1"/>
    <property type="match status" value="1"/>
</dbReference>
<protein>
    <submittedName>
        <fullName evidence="2">Tyrosine-protein phosphatase</fullName>
        <ecNumber evidence="2">3.1.3.48</ecNumber>
    </submittedName>
</protein>
<proteinExistence type="predicted"/>
<comment type="caution">
    <text evidence="2">The sequence shown here is derived from an EMBL/GenBank/DDBJ whole genome shotgun (WGS) entry which is preliminary data.</text>
</comment>
<gene>
    <name evidence="2" type="ORF">QQX09_02925</name>
</gene>